<evidence type="ECO:0000256" key="1">
    <source>
        <dbReference type="SAM" id="MobiDB-lite"/>
    </source>
</evidence>
<feature type="region of interest" description="Disordered" evidence="1">
    <location>
        <begin position="51"/>
        <end position="93"/>
    </location>
</feature>
<dbReference type="Gene3D" id="2.70.98.10">
    <property type="match status" value="1"/>
</dbReference>
<evidence type="ECO:0000313" key="2">
    <source>
        <dbReference type="EMBL" id="EUA93300.1"/>
    </source>
</evidence>
<feature type="compositionally biased region" description="Low complexity" evidence="1">
    <location>
        <begin position="54"/>
        <end position="64"/>
    </location>
</feature>
<dbReference type="EMBL" id="JAOL01000063">
    <property type="protein sequence ID" value="EUA93300.1"/>
    <property type="molecule type" value="Genomic_DNA"/>
</dbReference>
<evidence type="ECO:0000313" key="3">
    <source>
        <dbReference type="Proteomes" id="UP000020681"/>
    </source>
</evidence>
<dbReference type="SUPFAM" id="SSF74650">
    <property type="entry name" value="Galactose mutarotase-like"/>
    <property type="match status" value="1"/>
</dbReference>
<name>A0ABN0R854_MYCUL</name>
<keyword evidence="3" id="KW-1185">Reference proteome</keyword>
<gene>
    <name evidence="2" type="ORF">I551_0242</name>
</gene>
<proteinExistence type="predicted"/>
<accession>A0ABN0R854</accession>
<organism evidence="2 3">
    <name type="scientific">Mycobacterium ulcerans str. Harvey</name>
    <dbReference type="NCBI Taxonomy" id="1299332"/>
    <lineage>
        <taxon>Bacteria</taxon>
        <taxon>Bacillati</taxon>
        <taxon>Actinomycetota</taxon>
        <taxon>Actinomycetes</taxon>
        <taxon>Mycobacteriales</taxon>
        <taxon>Mycobacteriaceae</taxon>
        <taxon>Mycobacterium</taxon>
        <taxon>Mycobacterium ulcerans group</taxon>
    </lineage>
</organism>
<protein>
    <submittedName>
        <fullName evidence="2">Aldose 1-epimerase</fullName>
    </submittedName>
</protein>
<dbReference type="InterPro" id="IPR011013">
    <property type="entry name" value="Gal_mutarotase_sf_dom"/>
</dbReference>
<reference evidence="2 3" key="1">
    <citation type="submission" date="2014-01" db="EMBL/GenBank/DDBJ databases">
        <authorList>
            <person name="Dobos K."/>
            <person name="Lenaerts A."/>
            <person name="Ordway D."/>
            <person name="DeGroote M.A."/>
            <person name="Parker T."/>
            <person name="Sizemore C."/>
            <person name="Tallon L.J."/>
            <person name="Sadzewicz L.K."/>
            <person name="Sengamalay N."/>
            <person name="Fraser C.M."/>
            <person name="Hine E."/>
            <person name="Shefchek K.A."/>
            <person name="Das S.P."/>
            <person name="Tettelin H."/>
        </authorList>
    </citation>
    <scope>NUCLEOTIDE SEQUENCE [LARGE SCALE GENOMIC DNA]</scope>
    <source>
        <strain evidence="2 3">Harvey</strain>
    </source>
</reference>
<dbReference type="Proteomes" id="UP000020681">
    <property type="component" value="Unassembled WGS sequence"/>
</dbReference>
<comment type="caution">
    <text evidence="2">The sequence shown here is derived from an EMBL/GenBank/DDBJ whole genome shotgun (WGS) entry which is preliminary data.</text>
</comment>
<sequence length="93" mass="9736">MLLASFPYPHVLSLTARLAERVLTLRTTVTPTGDTAVPLCFGFHPYLQLPGVPAPSGSSRHPAAAAPPRPARTAHRRVGPPAGEDSAPGRGHL</sequence>
<dbReference type="InterPro" id="IPR014718">
    <property type="entry name" value="GH-type_carb-bd"/>
</dbReference>